<feature type="transmembrane region" description="Helical" evidence="2">
    <location>
        <begin position="227"/>
        <end position="248"/>
    </location>
</feature>
<dbReference type="EMBL" id="FZOU01000005">
    <property type="protein sequence ID" value="SNT21892.1"/>
    <property type="molecule type" value="Genomic_DNA"/>
</dbReference>
<keyword evidence="2" id="KW-1133">Transmembrane helix</keyword>
<organism evidence="3 4">
    <name type="scientific">Granulicella rosea</name>
    <dbReference type="NCBI Taxonomy" id="474952"/>
    <lineage>
        <taxon>Bacteria</taxon>
        <taxon>Pseudomonadati</taxon>
        <taxon>Acidobacteriota</taxon>
        <taxon>Terriglobia</taxon>
        <taxon>Terriglobales</taxon>
        <taxon>Acidobacteriaceae</taxon>
        <taxon>Granulicella</taxon>
    </lineage>
</organism>
<evidence type="ECO:0000313" key="3">
    <source>
        <dbReference type="EMBL" id="SNT21892.1"/>
    </source>
</evidence>
<feature type="region of interest" description="Disordered" evidence="1">
    <location>
        <begin position="263"/>
        <end position="282"/>
    </location>
</feature>
<evidence type="ECO:0000256" key="1">
    <source>
        <dbReference type="SAM" id="MobiDB-lite"/>
    </source>
</evidence>
<keyword evidence="2" id="KW-0472">Membrane</keyword>
<feature type="transmembrane region" description="Helical" evidence="2">
    <location>
        <begin position="58"/>
        <end position="83"/>
    </location>
</feature>
<dbReference type="Proteomes" id="UP000198356">
    <property type="component" value="Unassembled WGS sequence"/>
</dbReference>
<proteinExistence type="predicted"/>
<evidence type="ECO:0000256" key="2">
    <source>
        <dbReference type="SAM" id="Phobius"/>
    </source>
</evidence>
<reference evidence="3 4" key="1">
    <citation type="submission" date="2017-06" db="EMBL/GenBank/DDBJ databases">
        <authorList>
            <person name="Kim H.J."/>
            <person name="Triplett B.A."/>
        </authorList>
    </citation>
    <scope>NUCLEOTIDE SEQUENCE [LARGE SCALE GENOMIC DNA]</scope>
    <source>
        <strain evidence="3 4">DSM 18704</strain>
    </source>
</reference>
<feature type="transmembrane region" description="Helical" evidence="2">
    <location>
        <begin position="197"/>
        <end position="215"/>
    </location>
</feature>
<keyword evidence="4" id="KW-1185">Reference proteome</keyword>
<feature type="compositionally biased region" description="Low complexity" evidence="1">
    <location>
        <begin position="265"/>
        <end position="275"/>
    </location>
</feature>
<evidence type="ECO:0000313" key="4">
    <source>
        <dbReference type="Proteomes" id="UP000198356"/>
    </source>
</evidence>
<sequence length="282" mass="30235">MWHSMNHLMTALQVDSTGQPVQYSNYGQPVVVDQSWWQQITSALTQSTQRVLENLAHFLPGVVALIIALALFTGIGALAAFILRKVLTAIKFDDRVGNGKSSSVIPNLQDWAPSHSPTALVARTAFWGFVLLGCVIGISAFDSAYTGSSQVALFLLPYLTHSVGALLLFFAGNLIARFLARSVLIGAVNAQLQYARFLSLGVKWLVLVLTAAMVLDHLQIGGLVVELAFGILFGGIVLTLSLAVGLGSREIVSRSLERNVERAPEAVAPTPAAEAGESLRHF</sequence>
<keyword evidence="2" id="KW-0812">Transmembrane</keyword>
<feature type="transmembrane region" description="Helical" evidence="2">
    <location>
        <begin position="151"/>
        <end position="176"/>
    </location>
</feature>
<accession>A0A239KVX0</accession>
<gene>
    <name evidence="3" type="ORF">SAMN05421770_105227</name>
</gene>
<name>A0A239KVX0_9BACT</name>
<dbReference type="AlphaFoldDB" id="A0A239KVX0"/>
<protein>
    <submittedName>
        <fullName evidence="3">Uncharacterized protein</fullName>
    </submittedName>
</protein>
<feature type="transmembrane region" description="Helical" evidence="2">
    <location>
        <begin position="125"/>
        <end position="145"/>
    </location>
</feature>